<proteinExistence type="predicted"/>
<organism evidence="2 3">
    <name type="scientific">Magallana gigas</name>
    <name type="common">Pacific oyster</name>
    <name type="synonym">Crassostrea gigas</name>
    <dbReference type="NCBI Taxonomy" id="29159"/>
    <lineage>
        <taxon>Eukaryota</taxon>
        <taxon>Metazoa</taxon>
        <taxon>Spiralia</taxon>
        <taxon>Lophotrochozoa</taxon>
        <taxon>Mollusca</taxon>
        <taxon>Bivalvia</taxon>
        <taxon>Autobranchia</taxon>
        <taxon>Pteriomorphia</taxon>
        <taxon>Ostreida</taxon>
        <taxon>Ostreoidea</taxon>
        <taxon>Ostreidae</taxon>
        <taxon>Magallana</taxon>
    </lineage>
</organism>
<sequence>MGLLSLVCCVLAVSGALAQSLPGGWGETRPVDQRTLQVVYSVRYEIMGRLYSMNLIPTDFRPILYRGRVAAGTGYLVKIHIGSGRFIHADLFDPLNGPVEILDIEVGKTYYDPLV</sequence>
<dbReference type="Proteomes" id="UP000005408">
    <property type="component" value="Unassembled WGS sequence"/>
</dbReference>
<feature type="signal peptide" evidence="1">
    <location>
        <begin position="1"/>
        <end position="18"/>
    </location>
</feature>
<reference evidence="2" key="1">
    <citation type="submission" date="2022-08" db="UniProtKB">
        <authorList>
            <consortium name="EnsemblMetazoa"/>
        </authorList>
    </citation>
    <scope>IDENTIFICATION</scope>
    <source>
        <strain evidence="2">05x7-T-G4-1.051#20</strain>
    </source>
</reference>
<evidence type="ECO:0000313" key="2">
    <source>
        <dbReference type="EnsemblMetazoa" id="G17502.1:cds"/>
    </source>
</evidence>
<evidence type="ECO:0000256" key="1">
    <source>
        <dbReference type="SAM" id="SignalP"/>
    </source>
</evidence>
<dbReference type="AlphaFoldDB" id="A0A8W8J6J7"/>
<keyword evidence="1" id="KW-0732">Signal</keyword>
<name>A0A8W8J6J7_MAGGI</name>
<dbReference type="InterPro" id="IPR046350">
    <property type="entry name" value="Cystatin_sf"/>
</dbReference>
<accession>A0A8W8J6J7</accession>
<dbReference type="SUPFAM" id="SSF54403">
    <property type="entry name" value="Cystatin/monellin"/>
    <property type="match status" value="1"/>
</dbReference>
<protein>
    <submittedName>
        <fullName evidence="2">Uncharacterized protein</fullName>
    </submittedName>
</protein>
<keyword evidence="3" id="KW-1185">Reference proteome</keyword>
<feature type="chain" id="PRO_5036473610" evidence="1">
    <location>
        <begin position="19"/>
        <end position="115"/>
    </location>
</feature>
<dbReference type="EnsemblMetazoa" id="G17502.1">
    <property type="protein sequence ID" value="G17502.1:cds"/>
    <property type="gene ID" value="G17502"/>
</dbReference>
<dbReference type="Gene3D" id="3.10.450.10">
    <property type="match status" value="1"/>
</dbReference>
<evidence type="ECO:0000313" key="3">
    <source>
        <dbReference type="Proteomes" id="UP000005408"/>
    </source>
</evidence>